<evidence type="ECO:0000313" key="2">
    <source>
        <dbReference type="Proteomes" id="UP001500454"/>
    </source>
</evidence>
<accession>A0ABP8IUN9</accession>
<gene>
    <name evidence="1" type="ORF">GCM10023186_04350</name>
</gene>
<protein>
    <recommendedName>
        <fullName evidence="3">T9SS type A sorting domain-containing protein</fullName>
    </recommendedName>
</protein>
<sequence>MEQSPDGRRWQQVGFVPCQGTSSSPHTYAFALPGAGAAYYRLVQQDTDGVETRSAARFVAGSAAAALQLYPNPARATAELPGTLATAEVQLLSLQGSVMRRYPAGTTQLDLRGLAADPYLVRVGAQVARLVVE</sequence>
<evidence type="ECO:0008006" key="3">
    <source>
        <dbReference type="Google" id="ProtNLM"/>
    </source>
</evidence>
<dbReference type="EMBL" id="BAABHA010000001">
    <property type="protein sequence ID" value="GAA4373589.1"/>
    <property type="molecule type" value="Genomic_DNA"/>
</dbReference>
<keyword evidence="2" id="KW-1185">Reference proteome</keyword>
<name>A0ABP8IUN9_9BACT</name>
<organism evidence="1 2">
    <name type="scientific">Hymenobacter koreensis</name>
    <dbReference type="NCBI Taxonomy" id="1084523"/>
    <lineage>
        <taxon>Bacteria</taxon>
        <taxon>Pseudomonadati</taxon>
        <taxon>Bacteroidota</taxon>
        <taxon>Cytophagia</taxon>
        <taxon>Cytophagales</taxon>
        <taxon>Hymenobacteraceae</taxon>
        <taxon>Hymenobacter</taxon>
    </lineage>
</organism>
<comment type="caution">
    <text evidence="1">The sequence shown here is derived from an EMBL/GenBank/DDBJ whole genome shotgun (WGS) entry which is preliminary data.</text>
</comment>
<proteinExistence type="predicted"/>
<dbReference type="RefSeq" id="WP_345220948.1">
    <property type="nucleotide sequence ID" value="NZ_BAABHA010000001.1"/>
</dbReference>
<dbReference type="Proteomes" id="UP001500454">
    <property type="component" value="Unassembled WGS sequence"/>
</dbReference>
<evidence type="ECO:0000313" key="1">
    <source>
        <dbReference type="EMBL" id="GAA4373589.1"/>
    </source>
</evidence>
<reference evidence="2" key="1">
    <citation type="journal article" date="2019" name="Int. J. Syst. Evol. Microbiol.">
        <title>The Global Catalogue of Microorganisms (GCM) 10K type strain sequencing project: providing services to taxonomists for standard genome sequencing and annotation.</title>
        <authorList>
            <consortium name="The Broad Institute Genomics Platform"/>
            <consortium name="The Broad Institute Genome Sequencing Center for Infectious Disease"/>
            <person name="Wu L."/>
            <person name="Ma J."/>
        </authorList>
    </citation>
    <scope>NUCLEOTIDE SEQUENCE [LARGE SCALE GENOMIC DNA]</scope>
    <source>
        <strain evidence="2">JCM 17924</strain>
    </source>
</reference>